<evidence type="ECO:0000313" key="2">
    <source>
        <dbReference type="Proteomes" id="UP000298663"/>
    </source>
</evidence>
<sequence length="108" mass="12873">MLLQGNDGHNHRFRLSWLKKFPTLMLIVSQFNGNRVSLDQLTGSQLRRVSNWAKISDYYDWGDLSRLRFLEKEKNWCAVERFVFHYGTRDMLSDIWNEQHLISVVGKL</sequence>
<comment type="caution">
    <text evidence="1">The sequence shown here is derived from an EMBL/GenBank/DDBJ whole genome shotgun (WGS) entry which is preliminary data.</text>
</comment>
<reference evidence="1 2" key="2">
    <citation type="journal article" date="2019" name="G3 (Bethesda)">
        <title>Hybrid Assembly of the Genome of the Entomopathogenic Nematode Steinernema carpocapsae Identifies the X-Chromosome.</title>
        <authorList>
            <person name="Serra L."/>
            <person name="Macchietto M."/>
            <person name="Macias-Munoz A."/>
            <person name="McGill C.J."/>
            <person name="Rodriguez I.M."/>
            <person name="Rodriguez B."/>
            <person name="Murad R."/>
            <person name="Mortazavi A."/>
        </authorList>
    </citation>
    <scope>NUCLEOTIDE SEQUENCE [LARGE SCALE GENOMIC DNA]</scope>
    <source>
        <strain evidence="1 2">ALL</strain>
    </source>
</reference>
<proteinExistence type="predicted"/>
<protein>
    <submittedName>
        <fullName evidence="1">Uncharacterized protein</fullName>
    </submittedName>
</protein>
<evidence type="ECO:0000313" key="1">
    <source>
        <dbReference type="EMBL" id="TMS39572.1"/>
    </source>
</evidence>
<name>A0A4U8V195_STECR</name>
<dbReference type="Proteomes" id="UP000298663">
    <property type="component" value="Unassembled WGS sequence"/>
</dbReference>
<reference evidence="1 2" key="1">
    <citation type="journal article" date="2015" name="Genome Biol.">
        <title>Comparative genomics of Steinernema reveals deeply conserved gene regulatory networks.</title>
        <authorList>
            <person name="Dillman A.R."/>
            <person name="Macchietto M."/>
            <person name="Porter C.F."/>
            <person name="Rogers A."/>
            <person name="Williams B."/>
            <person name="Antoshechkin I."/>
            <person name="Lee M.M."/>
            <person name="Goodwin Z."/>
            <person name="Lu X."/>
            <person name="Lewis E.E."/>
            <person name="Goodrich-Blair H."/>
            <person name="Stock S.P."/>
            <person name="Adams B.J."/>
            <person name="Sternberg P.W."/>
            <person name="Mortazavi A."/>
        </authorList>
    </citation>
    <scope>NUCLEOTIDE SEQUENCE [LARGE SCALE GENOMIC DNA]</scope>
    <source>
        <strain evidence="1 2">ALL</strain>
    </source>
</reference>
<dbReference type="AlphaFoldDB" id="A0A4U8V195"/>
<organism evidence="1 2">
    <name type="scientific">Steinernema carpocapsae</name>
    <name type="common">Entomopathogenic nematode</name>
    <dbReference type="NCBI Taxonomy" id="34508"/>
    <lineage>
        <taxon>Eukaryota</taxon>
        <taxon>Metazoa</taxon>
        <taxon>Ecdysozoa</taxon>
        <taxon>Nematoda</taxon>
        <taxon>Chromadorea</taxon>
        <taxon>Rhabditida</taxon>
        <taxon>Tylenchina</taxon>
        <taxon>Panagrolaimomorpha</taxon>
        <taxon>Strongyloidoidea</taxon>
        <taxon>Steinernematidae</taxon>
        <taxon>Steinernema</taxon>
    </lineage>
</organism>
<keyword evidence="2" id="KW-1185">Reference proteome</keyword>
<gene>
    <name evidence="1" type="ORF">L596_006073</name>
</gene>
<accession>A0A4U8V195</accession>
<dbReference type="EMBL" id="AZBU02000001">
    <property type="protein sequence ID" value="TMS39572.1"/>
    <property type="molecule type" value="Genomic_DNA"/>
</dbReference>